<dbReference type="InterPro" id="IPR036291">
    <property type="entry name" value="NAD(P)-bd_dom_sf"/>
</dbReference>
<dbReference type="InterPro" id="IPR050721">
    <property type="entry name" value="Trk_Ktr_HKT_K-transport"/>
</dbReference>
<feature type="domain" description="RCK C-terminal" evidence="2">
    <location>
        <begin position="134"/>
        <end position="230"/>
    </location>
</feature>
<dbReference type="SUPFAM" id="SSF51735">
    <property type="entry name" value="NAD(P)-binding Rossmann-fold domains"/>
    <property type="match status" value="1"/>
</dbReference>
<name>A0A2N1PM45_9BACT</name>
<protein>
    <submittedName>
        <fullName evidence="3">Potassium transporter TrkA</fullName>
    </submittedName>
</protein>
<dbReference type="GO" id="GO:0006813">
    <property type="term" value="P:potassium ion transport"/>
    <property type="evidence" value="ECO:0007669"/>
    <property type="project" value="InterPro"/>
</dbReference>
<evidence type="ECO:0000313" key="4">
    <source>
        <dbReference type="Proteomes" id="UP000233256"/>
    </source>
</evidence>
<comment type="caution">
    <text evidence="3">The sequence shown here is derived from an EMBL/GenBank/DDBJ whole genome shotgun (WGS) entry which is preliminary data.</text>
</comment>
<dbReference type="PANTHER" id="PTHR43833">
    <property type="entry name" value="POTASSIUM CHANNEL PROTEIN 2-RELATED-RELATED"/>
    <property type="match status" value="1"/>
</dbReference>
<evidence type="ECO:0000259" key="2">
    <source>
        <dbReference type="PROSITE" id="PS51202"/>
    </source>
</evidence>
<dbReference type="Proteomes" id="UP000233256">
    <property type="component" value="Unassembled WGS sequence"/>
</dbReference>
<dbReference type="Pfam" id="PF02254">
    <property type="entry name" value="TrkA_N"/>
    <property type="match status" value="1"/>
</dbReference>
<feature type="domain" description="RCK N-terminal" evidence="1">
    <location>
        <begin position="1"/>
        <end position="117"/>
    </location>
</feature>
<dbReference type="EMBL" id="PGXC01000018">
    <property type="protein sequence ID" value="PKK89411.1"/>
    <property type="molecule type" value="Genomic_DNA"/>
</dbReference>
<dbReference type="SUPFAM" id="SSF116726">
    <property type="entry name" value="TrkA C-terminal domain-like"/>
    <property type="match status" value="1"/>
</dbReference>
<proteinExistence type="predicted"/>
<dbReference type="PROSITE" id="PS51201">
    <property type="entry name" value="RCK_N"/>
    <property type="match status" value="1"/>
</dbReference>
<dbReference type="PROSITE" id="PS51202">
    <property type="entry name" value="RCK_C"/>
    <property type="match status" value="1"/>
</dbReference>
<accession>A0A2N1PM45</accession>
<dbReference type="PANTHER" id="PTHR43833:SF7">
    <property type="entry name" value="KTR SYSTEM POTASSIUM UPTAKE PROTEIN C"/>
    <property type="match status" value="1"/>
</dbReference>
<organism evidence="3 4">
    <name type="scientific">Candidatus Wallbacteria bacterium HGW-Wallbacteria-1</name>
    <dbReference type="NCBI Taxonomy" id="2013854"/>
    <lineage>
        <taxon>Bacteria</taxon>
        <taxon>Candidatus Walliibacteriota</taxon>
    </lineage>
</organism>
<dbReference type="InterPro" id="IPR003148">
    <property type="entry name" value="RCK_N"/>
</dbReference>
<dbReference type="AlphaFoldDB" id="A0A2N1PM45"/>
<evidence type="ECO:0000259" key="1">
    <source>
        <dbReference type="PROSITE" id="PS51201"/>
    </source>
</evidence>
<dbReference type="InterPro" id="IPR036721">
    <property type="entry name" value="RCK_C_sf"/>
</dbReference>
<dbReference type="Gene3D" id="3.30.70.1450">
    <property type="entry name" value="Regulator of K+ conductance, C-terminal domain"/>
    <property type="match status" value="1"/>
</dbReference>
<dbReference type="GO" id="GO:0008324">
    <property type="term" value="F:monoatomic cation transmembrane transporter activity"/>
    <property type="evidence" value="ECO:0007669"/>
    <property type="project" value="InterPro"/>
</dbReference>
<gene>
    <name evidence="3" type="ORF">CVV64_14490</name>
</gene>
<evidence type="ECO:0000313" key="3">
    <source>
        <dbReference type="EMBL" id="PKK89411.1"/>
    </source>
</evidence>
<dbReference type="Gene3D" id="3.40.50.720">
    <property type="entry name" value="NAD(P)-binding Rossmann-like Domain"/>
    <property type="match status" value="1"/>
</dbReference>
<reference evidence="3 4" key="1">
    <citation type="journal article" date="2017" name="ISME J.">
        <title>Potential for microbial H2 and metal transformations associated with novel bacteria and archaea in deep terrestrial subsurface sediments.</title>
        <authorList>
            <person name="Hernsdorf A.W."/>
            <person name="Amano Y."/>
            <person name="Miyakawa K."/>
            <person name="Ise K."/>
            <person name="Suzuki Y."/>
            <person name="Anantharaman K."/>
            <person name="Probst A."/>
            <person name="Burstein D."/>
            <person name="Thomas B.C."/>
            <person name="Banfield J.F."/>
        </authorList>
    </citation>
    <scope>NUCLEOTIDE SEQUENCE [LARGE SCALE GENOMIC DNA]</scope>
    <source>
        <strain evidence="3">HGW-Wallbacteria-1</strain>
    </source>
</reference>
<dbReference type="InterPro" id="IPR006037">
    <property type="entry name" value="RCK_C"/>
</dbReference>
<sequence>MRVTVIGLGQFGRKVATTLFSKGIEVMALDRDPKMIEAVKDHVTQAVNVDVTDLDALKALKIETCDVVIIAIGDNLEMSILATVTLKNLGVPMIISRATSDIQAQILYSVGARRVINIEAAMGENIANSLAANDILEHIQLATGHSLVEARVPAALVGKTLLELDVRRNFSINIVVIQRRVKVTLEDGTVEEKVVVDDLPGPDSILEETDTIFIVGQNERIQRFLEGKGLSA</sequence>